<dbReference type="Proteomes" id="UP000662618">
    <property type="component" value="Unassembled WGS sequence"/>
</dbReference>
<sequence>MAIKTVRQSMMVSFAIVIQIAAIIATEATFTASKKADKLLEFLNFFINGFTKATKRNEGRKIAIVDKTAPETPLI</sequence>
<name>A0A9N8QSK2_9FLAO</name>
<reference evidence="1" key="1">
    <citation type="submission" date="2020-12" db="EMBL/GenBank/DDBJ databases">
        <authorList>
            <person name="Rodrigo-Torres L."/>
            <person name="Arahal R. D."/>
            <person name="Lucena T."/>
        </authorList>
    </citation>
    <scope>NUCLEOTIDE SEQUENCE</scope>
    <source>
        <strain evidence="1">CECT 9390</strain>
    </source>
</reference>
<organism evidence="1 2">
    <name type="scientific">Chryseobacterium aquaeductus</name>
    <dbReference type="NCBI Taxonomy" id="2675056"/>
    <lineage>
        <taxon>Bacteria</taxon>
        <taxon>Pseudomonadati</taxon>
        <taxon>Bacteroidota</taxon>
        <taxon>Flavobacteriia</taxon>
        <taxon>Flavobacteriales</taxon>
        <taxon>Weeksellaceae</taxon>
        <taxon>Chryseobacterium group</taxon>
        <taxon>Chryseobacterium</taxon>
    </lineage>
</organism>
<protein>
    <submittedName>
        <fullName evidence="1">Uncharacterized protein</fullName>
    </submittedName>
</protein>
<dbReference type="EMBL" id="CAJIMS010000001">
    <property type="protein sequence ID" value="CAD7811086.1"/>
    <property type="molecule type" value="Genomic_DNA"/>
</dbReference>
<dbReference type="AlphaFoldDB" id="A0A9N8QSK2"/>
<gene>
    <name evidence="1" type="ORF">CHRY9390_02298</name>
</gene>
<proteinExistence type="predicted"/>
<evidence type="ECO:0000313" key="1">
    <source>
        <dbReference type="EMBL" id="CAD7811086.1"/>
    </source>
</evidence>
<comment type="caution">
    <text evidence="1">The sequence shown here is derived from an EMBL/GenBank/DDBJ whole genome shotgun (WGS) entry which is preliminary data.</text>
</comment>
<keyword evidence="2" id="KW-1185">Reference proteome</keyword>
<evidence type="ECO:0000313" key="2">
    <source>
        <dbReference type="Proteomes" id="UP000662618"/>
    </source>
</evidence>
<accession>A0A9N8QSK2</accession>